<comment type="caution">
    <text evidence="7">The sequence shown here is derived from an EMBL/GenBank/DDBJ whole genome shotgun (WGS) entry which is preliminary data.</text>
</comment>
<evidence type="ECO:0000256" key="1">
    <source>
        <dbReference type="ARBA" id="ARBA00004123"/>
    </source>
</evidence>
<dbReference type="GO" id="GO:0030892">
    <property type="term" value="C:mitotic cohesin complex"/>
    <property type="evidence" value="ECO:0007669"/>
    <property type="project" value="TreeGrafter"/>
</dbReference>
<protein>
    <submittedName>
        <fullName evidence="7">Cohesin subunit rad21</fullName>
    </submittedName>
</protein>
<evidence type="ECO:0000256" key="3">
    <source>
        <dbReference type="ARBA" id="ARBA00023242"/>
    </source>
</evidence>
<evidence type="ECO:0000256" key="2">
    <source>
        <dbReference type="ARBA" id="ARBA00009870"/>
    </source>
</evidence>
<feature type="domain" description="Rad21/Rec8-like protein N-terminal" evidence="6">
    <location>
        <begin position="1"/>
        <end position="101"/>
    </location>
</feature>
<evidence type="ECO:0000313" key="8">
    <source>
        <dbReference type="Proteomes" id="UP000824998"/>
    </source>
</evidence>
<organism evidence="7 8">
    <name type="scientific">Amylocarpus encephaloides</name>
    <dbReference type="NCBI Taxonomy" id="45428"/>
    <lineage>
        <taxon>Eukaryota</taxon>
        <taxon>Fungi</taxon>
        <taxon>Dikarya</taxon>
        <taxon>Ascomycota</taxon>
        <taxon>Pezizomycotina</taxon>
        <taxon>Leotiomycetes</taxon>
        <taxon>Helotiales</taxon>
        <taxon>Helotiales incertae sedis</taxon>
        <taxon>Amylocarpus</taxon>
    </lineage>
</organism>
<evidence type="ECO:0000313" key="7">
    <source>
        <dbReference type="EMBL" id="KAG9233788.1"/>
    </source>
</evidence>
<dbReference type="OrthoDB" id="10071381at2759"/>
<dbReference type="Proteomes" id="UP000824998">
    <property type="component" value="Unassembled WGS sequence"/>
</dbReference>
<evidence type="ECO:0000256" key="4">
    <source>
        <dbReference type="SAM" id="MobiDB-lite"/>
    </source>
</evidence>
<dbReference type="InterPro" id="IPR036390">
    <property type="entry name" value="WH_DNA-bd_sf"/>
</dbReference>
<keyword evidence="3" id="KW-0539">Nucleus</keyword>
<dbReference type="InterPro" id="IPR039781">
    <property type="entry name" value="Rad21/Rec8-like"/>
</dbReference>
<dbReference type="GO" id="GO:1990414">
    <property type="term" value="P:replication-born double-strand break repair via sister chromatid exchange"/>
    <property type="evidence" value="ECO:0007669"/>
    <property type="project" value="TreeGrafter"/>
</dbReference>
<comment type="similarity">
    <text evidence="2">Belongs to the rad21 family.</text>
</comment>
<evidence type="ECO:0000259" key="5">
    <source>
        <dbReference type="Pfam" id="PF04824"/>
    </source>
</evidence>
<dbReference type="Pfam" id="PF04825">
    <property type="entry name" value="Rad21_Rec8_N"/>
    <property type="match status" value="1"/>
</dbReference>
<dbReference type="InterPro" id="IPR006909">
    <property type="entry name" value="Rad21/Rec8_C_eu"/>
</dbReference>
<dbReference type="InterPro" id="IPR023093">
    <property type="entry name" value="ScpA-like_C"/>
</dbReference>
<feature type="compositionally biased region" description="Basic and acidic residues" evidence="4">
    <location>
        <begin position="423"/>
        <end position="432"/>
    </location>
</feature>
<dbReference type="GO" id="GO:0005634">
    <property type="term" value="C:nucleus"/>
    <property type="evidence" value="ECO:0007669"/>
    <property type="project" value="UniProtKB-SubCell"/>
</dbReference>
<dbReference type="GO" id="GO:0007064">
    <property type="term" value="P:mitotic sister chromatid cohesion"/>
    <property type="evidence" value="ECO:0007669"/>
    <property type="project" value="TreeGrafter"/>
</dbReference>
<dbReference type="InterPro" id="IPR006910">
    <property type="entry name" value="Rad21_Rec8_N"/>
</dbReference>
<feature type="region of interest" description="Disordered" evidence="4">
    <location>
        <begin position="422"/>
        <end position="471"/>
    </location>
</feature>
<comment type="subcellular location">
    <subcellularLocation>
        <location evidence="1">Nucleus</location>
    </subcellularLocation>
</comment>
<evidence type="ECO:0000259" key="6">
    <source>
        <dbReference type="Pfam" id="PF04825"/>
    </source>
</evidence>
<keyword evidence="8" id="KW-1185">Reference proteome</keyword>
<accession>A0A9P8C4M8</accession>
<gene>
    <name evidence="7" type="ORF">BJ875DRAFT_425204</name>
</gene>
<dbReference type="SUPFAM" id="SSF46785">
    <property type="entry name" value="Winged helix' DNA-binding domain"/>
    <property type="match status" value="1"/>
</dbReference>
<dbReference type="AlphaFoldDB" id="A0A9P8C4M8"/>
<dbReference type="PANTHER" id="PTHR12585">
    <property type="entry name" value="SCC1 / RAD21 FAMILY MEMBER"/>
    <property type="match status" value="1"/>
</dbReference>
<proteinExistence type="inferred from homology"/>
<name>A0A9P8C4M8_9HELO</name>
<dbReference type="Gene3D" id="1.10.10.580">
    <property type="entry name" value="Structural maintenance of chromosome 1. Chain E"/>
    <property type="match status" value="1"/>
</dbReference>
<reference evidence="7" key="1">
    <citation type="journal article" date="2021" name="IMA Fungus">
        <title>Genomic characterization of three marine fungi, including Emericellopsis atlantica sp. nov. with signatures of a generalist lifestyle and marine biomass degradation.</title>
        <authorList>
            <person name="Hagestad O.C."/>
            <person name="Hou L."/>
            <person name="Andersen J.H."/>
            <person name="Hansen E.H."/>
            <person name="Altermark B."/>
            <person name="Li C."/>
            <person name="Kuhnert E."/>
            <person name="Cox R.J."/>
            <person name="Crous P.W."/>
            <person name="Spatafora J.W."/>
            <person name="Lail K."/>
            <person name="Amirebrahimi M."/>
            <person name="Lipzen A."/>
            <person name="Pangilinan J."/>
            <person name="Andreopoulos W."/>
            <person name="Hayes R.D."/>
            <person name="Ng V."/>
            <person name="Grigoriev I.V."/>
            <person name="Jackson S.A."/>
            <person name="Sutton T.D.S."/>
            <person name="Dobson A.D.W."/>
            <person name="Rama T."/>
        </authorList>
    </citation>
    <scope>NUCLEOTIDE SEQUENCE</scope>
    <source>
        <strain evidence="7">TRa018bII</strain>
    </source>
</reference>
<dbReference type="GO" id="GO:0003682">
    <property type="term" value="F:chromatin binding"/>
    <property type="evidence" value="ECO:0007669"/>
    <property type="project" value="TreeGrafter"/>
</dbReference>
<sequence>MFFSDALLSKNGPLAKVWLAANIERKLTKNNILQASVKDSVDVMMNPDNTAPRALRLNGHLLLGIVRIYSRKARYLLDDCNEALMKIKMAFRTSSNNDIPAGLHMPSRDALMLPDVLTEGDDLDLPAMPDTSILFSQLNEEDIITPRKKRAGSIGFGMSEDFNNSQFLPSDKGNNDEIQYQPLDDIDLELDFGDFDVPQPIDQSIEVGRDAPEARAPEDDLLSDLDIDLGLEETAPVKDTIEPTDERDASLGLNLQDDNDAIHIDEDGNVEMLDIYDQPNDGQLPVAPLIPPPRISESPLSDYDETVIRQGELEIGERSLFDPEDESEDPTMVMAPHRARKAKLLEIDGEIAFSNAQIKERQQNRDKILRQQSFLPRDPELLALIEMQKNGGFISNIMGDARSMAWAPELRGMLSLNAIRQSGDLKRKRDSGVADMDIDEEQGAQKSPRLDVGEEEDDLPVGANEDPLSRKSMPVAADGTIIEMPGDDGFMPIQDDEDHNPNASFAGSPGANFDETTAPLVYPADSGPVSLGTKHAVHLLREKFGAEAANSPDKRKKASVLFQDLLPEARTSRADATKMFFEVLVLATKDAVKVEQAEGLLGGPIRVRGKRGLWGAWAETSAGGEISEEEEVIPGPSRLLEQSMAVAVAA</sequence>
<dbReference type="EMBL" id="MU251486">
    <property type="protein sequence ID" value="KAG9233788.1"/>
    <property type="molecule type" value="Genomic_DNA"/>
</dbReference>
<dbReference type="PANTHER" id="PTHR12585:SF69">
    <property type="entry name" value="FI11703P"/>
    <property type="match status" value="1"/>
</dbReference>
<dbReference type="FunFam" id="1.10.10.580:FF:000004">
    <property type="entry name" value="Double-strand-break repair protein rad21"/>
    <property type="match status" value="1"/>
</dbReference>
<dbReference type="Pfam" id="PF04824">
    <property type="entry name" value="Rad21_Rec8"/>
    <property type="match status" value="1"/>
</dbReference>
<feature type="domain" description="Rad21/Rec8-like protein C-terminal eukaryotic" evidence="5">
    <location>
        <begin position="560"/>
        <end position="598"/>
    </location>
</feature>